<feature type="domain" description="Arf-GAP" evidence="7">
    <location>
        <begin position="512"/>
        <end position="624"/>
    </location>
</feature>
<dbReference type="GO" id="GO:0005096">
    <property type="term" value="F:GTPase activator activity"/>
    <property type="evidence" value="ECO:0007669"/>
    <property type="project" value="InterPro"/>
</dbReference>
<dbReference type="SUPFAM" id="SSF57863">
    <property type="entry name" value="ArfGap/RecO-like zinc finger"/>
    <property type="match status" value="1"/>
</dbReference>
<dbReference type="PROSITE" id="PS50115">
    <property type="entry name" value="ARFGAP"/>
    <property type="match status" value="1"/>
</dbReference>
<dbReference type="InterPro" id="IPR011993">
    <property type="entry name" value="PH-like_dom_sf"/>
</dbReference>
<dbReference type="CDD" id="cd08204">
    <property type="entry name" value="ArfGap"/>
    <property type="match status" value="1"/>
</dbReference>
<evidence type="ECO:0000313" key="9">
    <source>
        <dbReference type="Proteomes" id="UP001515480"/>
    </source>
</evidence>
<evidence type="ECO:0000259" key="6">
    <source>
        <dbReference type="PROSITE" id="PS50003"/>
    </source>
</evidence>
<dbReference type="PRINTS" id="PR00405">
    <property type="entry name" value="REVINTRACTNG"/>
</dbReference>
<dbReference type="InterPro" id="IPR038508">
    <property type="entry name" value="ArfGAP_dom_sf"/>
</dbReference>
<accession>A0AB34IR09</accession>
<evidence type="ECO:0000256" key="1">
    <source>
        <dbReference type="ARBA" id="ARBA00022723"/>
    </source>
</evidence>
<proteinExistence type="predicted"/>
<feature type="domain" description="PH" evidence="6">
    <location>
        <begin position="731"/>
        <end position="859"/>
    </location>
</feature>
<reference evidence="8 9" key="1">
    <citation type="journal article" date="2024" name="Science">
        <title>Giant polyketide synthase enzymes in the biosynthesis of giant marine polyether toxins.</title>
        <authorList>
            <person name="Fallon T.R."/>
            <person name="Shende V.V."/>
            <person name="Wierzbicki I.H."/>
            <person name="Pendleton A.L."/>
            <person name="Watervoot N.F."/>
            <person name="Auber R.P."/>
            <person name="Gonzalez D.J."/>
            <person name="Wisecaver J.H."/>
            <person name="Moore B.S."/>
        </authorList>
    </citation>
    <scope>NUCLEOTIDE SEQUENCE [LARGE SCALE GENOMIC DNA]</scope>
    <source>
        <strain evidence="8 9">12B1</strain>
    </source>
</reference>
<gene>
    <name evidence="8" type="ORF">AB1Y20_012352</name>
</gene>
<protein>
    <submittedName>
        <fullName evidence="8">Uncharacterized protein</fullName>
    </submittedName>
</protein>
<keyword evidence="1" id="KW-0479">Metal-binding</keyword>
<dbReference type="AlphaFoldDB" id="A0AB34IR09"/>
<dbReference type="SMART" id="SM00233">
    <property type="entry name" value="PH"/>
    <property type="match status" value="3"/>
</dbReference>
<dbReference type="PROSITE" id="PS50003">
    <property type="entry name" value="PH_DOMAIN"/>
    <property type="match status" value="2"/>
</dbReference>
<feature type="domain" description="PH" evidence="6">
    <location>
        <begin position="231"/>
        <end position="495"/>
    </location>
</feature>
<dbReference type="SMART" id="SM00105">
    <property type="entry name" value="ArfGap"/>
    <property type="match status" value="1"/>
</dbReference>
<dbReference type="CDD" id="cd00821">
    <property type="entry name" value="PH"/>
    <property type="match status" value="1"/>
</dbReference>
<evidence type="ECO:0000259" key="7">
    <source>
        <dbReference type="PROSITE" id="PS50115"/>
    </source>
</evidence>
<keyword evidence="9" id="KW-1185">Reference proteome</keyword>
<dbReference type="Proteomes" id="UP001515480">
    <property type="component" value="Unassembled WGS sequence"/>
</dbReference>
<dbReference type="InterPro" id="IPR045258">
    <property type="entry name" value="ACAP1/2/3-like"/>
</dbReference>
<evidence type="ECO:0000256" key="4">
    <source>
        <dbReference type="PROSITE-ProRule" id="PRU00288"/>
    </source>
</evidence>
<evidence type="ECO:0000256" key="2">
    <source>
        <dbReference type="ARBA" id="ARBA00022771"/>
    </source>
</evidence>
<keyword evidence="2 4" id="KW-0863">Zinc-finger</keyword>
<dbReference type="InterPro" id="IPR001164">
    <property type="entry name" value="ArfGAP_dom"/>
</dbReference>
<dbReference type="GO" id="GO:0008270">
    <property type="term" value="F:zinc ion binding"/>
    <property type="evidence" value="ECO:0007669"/>
    <property type="project" value="UniProtKB-KW"/>
</dbReference>
<dbReference type="SUPFAM" id="SSF50729">
    <property type="entry name" value="PH domain-like"/>
    <property type="match status" value="3"/>
</dbReference>
<dbReference type="Gene3D" id="1.10.220.150">
    <property type="entry name" value="Arf GTPase activating protein"/>
    <property type="match status" value="1"/>
</dbReference>
<dbReference type="Gene3D" id="2.30.29.30">
    <property type="entry name" value="Pleckstrin-homology domain (PH domain)/Phosphotyrosine-binding domain (PTB)"/>
    <property type="match status" value="3"/>
</dbReference>
<keyword evidence="3" id="KW-0862">Zinc</keyword>
<dbReference type="Pfam" id="PF01412">
    <property type="entry name" value="ArfGap"/>
    <property type="match status" value="1"/>
</dbReference>
<organism evidence="8 9">
    <name type="scientific">Prymnesium parvum</name>
    <name type="common">Toxic golden alga</name>
    <dbReference type="NCBI Taxonomy" id="97485"/>
    <lineage>
        <taxon>Eukaryota</taxon>
        <taxon>Haptista</taxon>
        <taxon>Haptophyta</taxon>
        <taxon>Prymnesiophyceae</taxon>
        <taxon>Prymnesiales</taxon>
        <taxon>Prymnesiaceae</taxon>
        <taxon>Prymnesium</taxon>
    </lineage>
</organism>
<dbReference type="PANTHER" id="PTHR23180">
    <property type="entry name" value="CENTAURIN/ARF"/>
    <property type="match status" value="1"/>
</dbReference>
<evidence type="ECO:0000256" key="3">
    <source>
        <dbReference type="ARBA" id="ARBA00022833"/>
    </source>
</evidence>
<feature type="region of interest" description="Disordered" evidence="5">
    <location>
        <begin position="704"/>
        <end position="724"/>
    </location>
</feature>
<feature type="compositionally biased region" description="Basic and acidic residues" evidence="5">
    <location>
        <begin position="704"/>
        <end position="713"/>
    </location>
</feature>
<evidence type="ECO:0000256" key="5">
    <source>
        <dbReference type="SAM" id="MobiDB-lite"/>
    </source>
</evidence>
<dbReference type="Pfam" id="PF00169">
    <property type="entry name" value="PH"/>
    <property type="match status" value="3"/>
</dbReference>
<evidence type="ECO:0000313" key="8">
    <source>
        <dbReference type="EMBL" id="KAL1503889.1"/>
    </source>
</evidence>
<dbReference type="InterPro" id="IPR001849">
    <property type="entry name" value="PH_domain"/>
</dbReference>
<name>A0AB34IR09_PRYPA</name>
<dbReference type="EMBL" id="JBGBPQ010000021">
    <property type="protein sequence ID" value="KAL1503889.1"/>
    <property type="molecule type" value="Genomic_DNA"/>
</dbReference>
<dbReference type="InterPro" id="IPR037278">
    <property type="entry name" value="ARFGAP/RecO"/>
</dbReference>
<comment type="caution">
    <text evidence="8">The sequence shown here is derived from an EMBL/GenBank/DDBJ whole genome shotgun (WGS) entry which is preliminary data.</text>
</comment>
<sequence length="873" mass="93864">MGPLRLSRPIPIVLQTPLSTGAHQLKPARELLSIKAAHLRALSPALHEWLATLRALADSLRLAGEGARLALPSAAAWGGELAAALSSRLLSPLSAHAAKVAAALELAHAYDAQADALAAAELRHLGLSRDAPLEVLAHSDVDVSDKAALAARLFVDCRAALEEAAAELAVLPQLAIAGMVRDVRDACAEIAPRLEAEEAEAKAKQTKLQEDLAEYARVRATLPQPQLRSGTTLCEGWLYKGAFNLSTEVNHHALNRFKPWNKRWFVLSSDGRLYYYKSPDDVRTPKVPIEMKLLSAVIPVGDTLEFHLHVGSHELHLKAVDGTDRHRWLEVLGGYLKRHAREREEHRTLVERLYTAQGAGVRDIDGRERAHSSSHKAGYLYRQEEGSHRFRRCWCVVEDGKLTCSQLSRRFTSRRTTGCAAPSFSPLPLHEADSPDGAGPPSIVLQLITVTVREARKLPVLFAFEVISPRESILLQAQSQEEMYVWIAVIQNATASMLNEMPPRAASAAPVSDVLQTVRQIEGNSQCADCGAPSPTWASINLGITLCLACAGVHRQLGVHLSKVRSLELDTKEWTPPVLGLMARLGNSRANAIWAAQPAPPLAADAPPAARAARLRLKYESRAFLCAPPPAGALLAAAAADDVPLAAACLAHRAAADGAAAAAAAAGAEGALELLLLHGAPADGALRAAREAGHAACVAQLLRRGADDGEPTTRRHSSSAPPSPMALRRHAVLMCGYLDKLPKGYKSGVRASGSGEGQPAGKASSKLLERWERRYFVLRAGGTLSYYKSEADQAAGKEPLGSMDCTSAAVYLTKIVKGGFLSEAGYRFTVLTAERELKLRAPDETEFDKWLSVLRPNGCYKPMGEEQLLATAL</sequence>
<dbReference type="PANTHER" id="PTHR23180:SF160">
    <property type="entry name" value="ADP-RIBOSYLATION FACTOR GTPASE-ACTIVATING PROTEIN EFFECTOR PROTEIN 1"/>
    <property type="match status" value="1"/>
</dbReference>